<dbReference type="Gene3D" id="1.10.10.10">
    <property type="entry name" value="Winged helix-like DNA-binding domain superfamily/Winged helix DNA-binding domain"/>
    <property type="match status" value="1"/>
</dbReference>
<dbReference type="GO" id="GO:0043565">
    <property type="term" value="F:sequence-specific DNA binding"/>
    <property type="evidence" value="ECO:0007669"/>
    <property type="project" value="InterPro"/>
</dbReference>
<dbReference type="GO" id="GO:0043200">
    <property type="term" value="P:response to amino acid"/>
    <property type="evidence" value="ECO:0007669"/>
    <property type="project" value="TreeGrafter"/>
</dbReference>
<dbReference type="InterPro" id="IPR036388">
    <property type="entry name" value="WH-like_DNA-bd_sf"/>
</dbReference>
<dbReference type="STRING" id="465721.ACG33_11175"/>
<dbReference type="Gene3D" id="3.30.70.920">
    <property type="match status" value="1"/>
</dbReference>
<dbReference type="Proteomes" id="UP000070250">
    <property type="component" value="Chromosome"/>
</dbReference>
<dbReference type="InterPro" id="IPR011008">
    <property type="entry name" value="Dimeric_a/b-barrel"/>
</dbReference>
<dbReference type="GO" id="GO:0005829">
    <property type="term" value="C:cytosol"/>
    <property type="evidence" value="ECO:0007669"/>
    <property type="project" value="TreeGrafter"/>
</dbReference>
<dbReference type="KEGG" id="sdf:ACG33_11175"/>
<dbReference type="AlphaFoldDB" id="A0A127FDE9"/>
<keyword evidence="4" id="KW-0804">Transcription</keyword>
<dbReference type="PROSITE" id="PS50956">
    <property type="entry name" value="HTH_ASNC_2"/>
    <property type="match status" value="1"/>
</dbReference>
<evidence type="ECO:0000256" key="5">
    <source>
        <dbReference type="ARBA" id="ARBA00039227"/>
    </source>
</evidence>
<dbReference type="SMART" id="SM00344">
    <property type="entry name" value="HTH_ASNC"/>
    <property type="match status" value="1"/>
</dbReference>
<accession>A0A127FDE9</accession>
<proteinExistence type="predicted"/>
<dbReference type="PANTHER" id="PTHR30154:SF0">
    <property type="entry name" value="LEUCINE-RESPONSIVE REGULATORY PROTEIN"/>
    <property type="match status" value="1"/>
</dbReference>
<dbReference type="PANTHER" id="PTHR30154">
    <property type="entry name" value="LEUCINE-RESPONSIVE REGULATORY PROTEIN"/>
    <property type="match status" value="1"/>
</dbReference>
<evidence type="ECO:0000256" key="3">
    <source>
        <dbReference type="ARBA" id="ARBA00023159"/>
    </source>
</evidence>
<evidence type="ECO:0000313" key="8">
    <source>
        <dbReference type="Proteomes" id="UP000070250"/>
    </source>
</evidence>
<keyword evidence="2" id="KW-0238">DNA-binding</keyword>
<gene>
    <name evidence="7" type="ORF">ACG33_11175</name>
</gene>
<reference evidence="7 8" key="1">
    <citation type="submission" date="2015-06" db="EMBL/GenBank/DDBJ databases">
        <title>A Comprehensive Approach to Explore the Metabolic and Phylogenetic Diversity of Bacterial Steroid Degradation in the Environment: Testosterone as an Example.</title>
        <authorList>
            <person name="Yang F.-C."/>
            <person name="Chen Y.-L."/>
            <person name="Yu C.-P."/>
            <person name="Tang S.-L."/>
            <person name="Wang P.-H."/>
            <person name="Ismail W."/>
            <person name="Wang C.-H."/>
            <person name="Yang C.-Y."/>
            <person name="Chiang Y.-R."/>
        </authorList>
    </citation>
    <scope>NUCLEOTIDE SEQUENCE [LARGE SCALE GENOMIC DNA]</scope>
    <source>
        <strain evidence="7 8">DSM 18526</strain>
    </source>
</reference>
<evidence type="ECO:0000259" key="6">
    <source>
        <dbReference type="PROSITE" id="PS50956"/>
    </source>
</evidence>
<sequence length="168" mass="18956">MKREPRLDLIDRKILQILQRDGRIANVDLARHIHLSATPCFERVRRLEDSGYIQRYVAQLDPRKLGLGLLAFVEVSLDKTNPEAFAAFGRTIADMQEVQECHMVAGGFDYLLKLRVTDMSAYRRFLGERVSSLPGVSRTHTYFVMEEVKATQEIAIAASNPKPLPAAG</sequence>
<dbReference type="PATRIC" id="fig|465721.4.peg.2385"/>
<dbReference type="Pfam" id="PF13412">
    <property type="entry name" value="HTH_24"/>
    <property type="match status" value="1"/>
</dbReference>
<dbReference type="InterPro" id="IPR019887">
    <property type="entry name" value="Tscrpt_reg_AsnC/Lrp_C"/>
</dbReference>
<keyword evidence="1" id="KW-0805">Transcription regulation</keyword>
<dbReference type="OrthoDB" id="8590699at2"/>
<keyword evidence="8" id="KW-1185">Reference proteome</keyword>
<feature type="domain" description="HTH asnC-type" evidence="6">
    <location>
        <begin position="7"/>
        <end position="68"/>
    </location>
</feature>
<dbReference type="InterPro" id="IPR019888">
    <property type="entry name" value="Tscrpt_reg_AsnC-like"/>
</dbReference>
<dbReference type="InterPro" id="IPR000485">
    <property type="entry name" value="AsnC-type_HTH_dom"/>
</dbReference>
<evidence type="ECO:0000256" key="2">
    <source>
        <dbReference type="ARBA" id="ARBA00023125"/>
    </source>
</evidence>
<evidence type="ECO:0000256" key="1">
    <source>
        <dbReference type="ARBA" id="ARBA00023015"/>
    </source>
</evidence>
<name>A0A127FDE9_STEDE</name>
<keyword evidence="3" id="KW-0010">Activator</keyword>
<organism evidence="7 8">
    <name type="scientific">Steroidobacter denitrificans</name>
    <dbReference type="NCBI Taxonomy" id="465721"/>
    <lineage>
        <taxon>Bacteria</taxon>
        <taxon>Pseudomonadati</taxon>
        <taxon>Pseudomonadota</taxon>
        <taxon>Gammaproteobacteria</taxon>
        <taxon>Steroidobacterales</taxon>
        <taxon>Steroidobacteraceae</taxon>
        <taxon>Steroidobacter</taxon>
    </lineage>
</organism>
<evidence type="ECO:0000256" key="4">
    <source>
        <dbReference type="ARBA" id="ARBA00023163"/>
    </source>
</evidence>
<dbReference type="PRINTS" id="PR00033">
    <property type="entry name" value="HTHASNC"/>
</dbReference>
<evidence type="ECO:0000313" key="7">
    <source>
        <dbReference type="EMBL" id="AMN47651.1"/>
    </source>
</evidence>
<dbReference type="RefSeq" id="WP_066921229.1">
    <property type="nucleotide sequence ID" value="NZ_CP011971.1"/>
</dbReference>
<dbReference type="SUPFAM" id="SSF54909">
    <property type="entry name" value="Dimeric alpha+beta barrel"/>
    <property type="match status" value="1"/>
</dbReference>
<protein>
    <recommendedName>
        <fullName evidence="5">Leucine-responsive regulatory protein</fullName>
    </recommendedName>
</protein>
<dbReference type="Pfam" id="PF01037">
    <property type="entry name" value="AsnC_trans_reg"/>
    <property type="match status" value="1"/>
</dbReference>
<dbReference type="EMBL" id="CP011971">
    <property type="protein sequence ID" value="AMN47651.1"/>
    <property type="molecule type" value="Genomic_DNA"/>
</dbReference>
<dbReference type="InterPro" id="IPR036390">
    <property type="entry name" value="WH_DNA-bd_sf"/>
</dbReference>
<dbReference type="SUPFAM" id="SSF46785">
    <property type="entry name" value="Winged helix' DNA-binding domain"/>
    <property type="match status" value="1"/>
</dbReference>